<proteinExistence type="predicted"/>
<dbReference type="EMBL" id="CAXAMM010043217">
    <property type="protein sequence ID" value="CAK9109067.1"/>
    <property type="molecule type" value="Genomic_DNA"/>
</dbReference>
<feature type="compositionally biased region" description="Low complexity" evidence="1">
    <location>
        <begin position="843"/>
        <end position="853"/>
    </location>
</feature>
<comment type="caution">
    <text evidence="2">The sequence shown here is derived from an EMBL/GenBank/DDBJ whole genome shotgun (WGS) entry which is preliminary data.</text>
</comment>
<sequence length="1026" mass="112900">MSVLGSVGPWMLLEDLGASAKDLNIALWFVFGNVQQRYRSIEAESLYETCDRMPESRHTVEHYIGSVQNDGLRHATSGLTFEESSGFRRAQSGLNLQAVDHDGSSFHGDSGIVVADYGHLHREPRSCKKRRLDDDGVGDCSLRRMTSGFTLEPGKASGHVGRQNSGFTMDMHLFCDAASETESGQVRRQNSGFTMDMRLFDDDDAAGKDSGYVRRQKSGFTMDMHLSDDDSVSEKHSGQVRRQKSGFAMDVDLTDHEPLPQKTRKKVVVMHLADRWCRLVASGQKTVEVRSCSEHWLPRLRNATHVVFKRGYSNEAADRLVETKILSIDLVHGDEWRKWGIPPPGTLQYQNLFGPFMDLFAITFEPVCMKSSICVSVDGGDGDGHASLARAFAWPMVFWRSLKMVMGGVEQLKQSLLGQVLNISTHCSGIGAAEVATAMLCAHSKQALGFPVRINCKSVCDTSSVCRGILARRQQHEQDAWHIFDDIFHMFPGILLSRRHLILRYLQKYEALAEKAQADPGGWVTPMPSPQQSDMELQAPKNEAPKHSLQHGRGIFLKYMAAAKFNEIAPGQAALKQKQGSLQFIAGPDASQVSSPIQLFDVQVDCDADPWAGLDLIWTNLPTTIPALLGRELADGRRTVKDGEVVCLCHGMRFTDIHKVQDFLQQKGNSRFADRIVRVGNVAKDGEKVDVHVVLMGAAGYINHYLGIRRFPNSVIEMDCASGPTSGFLKIVCQTATGQGIAGGGPIVLNYGPHYDLTQKPHEEEAPFLGGLDSFFQKLDAGMTKNEPEQVTPQKRQGEPESSRTPPNPDAKKAKTEAKAEATVQETPKKEATVQVEKPKAESSGAPAGSSPPLVELGECNGLKVGLQVSENGPSTLHVFNTDTKNKRMSKGTVFCKWTDGNVVRGVELPANGVEYALQPSSWVLHESLQYIQVQDAIKKEPACSCLFGYEPFPCATPPKVLKPAKAGKMIVVCKDAQTVQVHRAPSDALRLVFIMKMQKETMLPHGLALVCSKQITVPAGQWKQV</sequence>
<dbReference type="Proteomes" id="UP001642464">
    <property type="component" value="Unassembled WGS sequence"/>
</dbReference>
<evidence type="ECO:0000313" key="3">
    <source>
        <dbReference type="Proteomes" id="UP001642464"/>
    </source>
</evidence>
<accession>A0ABP0S9P9</accession>
<gene>
    <name evidence="2" type="ORF">SCF082_LOCUS50695</name>
</gene>
<protein>
    <submittedName>
        <fullName evidence="2">Uncharacterized protein</fullName>
    </submittedName>
</protein>
<keyword evidence="3" id="KW-1185">Reference proteome</keyword>
<reference evidence="2 3" key="1">
    <citation type="submission" date="2024-02" db="EMBL/GenBank/DDBJ databases">
        <authorList>
            <person name="Chen Y."/>
            <person name="Shah S."/>
            <person name="Dougan E. K."/>
            <person name="Thang M."/>
            <person name="Chan C."/>
        </authorList>
    </citation>
    <scope>NUCLEOTIDE SEQUENCE [LARGE SCALE GENOMIC DNA]</scope>
</reference>
<feature type="compositionally biased region" description="Basic and acidic residues" evidence="1">
    <location>
        <begin position="827"/>
        <end position="841"/>
    </location>
</feature>
<feature type="region of interest" description="Disordered" evidence="1">
    <location>
        <begin position="784"/>
        <end position="854"/>
    </location>
</feature>
<evidence type="ECO:0000313" key="2">
    <source>
        <dbReference type="EMBL" id="CAK9109067.1"/>
    </source>
</evidence>
<organism evidence="2 3">
    <name type="scientific">Durusdinium trenchii</name>
    <dbReference type="NCBI Taxonomy" id="1381693"/>
    <lineage>
        <taxon>Eukaryota</taxon>
        <taxon>Sar</taxon>
        <taxon>Alveolata</taxon>
        <taxon>Dinophyceae</taxon>
        <taxon>Suessiales</taxon>
        <taxon>Symbiodiniaceae</taxon>
        <taxon>Durusdinium</taxon>
    </lineage>
</organism>
<name>A0ABP0S9P9_9DINO</name>
<feature type="compositionally biased region" description="Basic and acidic residues" evidence="1">
    <location>
        <begin position="810"/>
        <end position="820"/>
    </location>
</feature>
<evidence type="ECO:0000256" key="1">
    <source>
        <dbReference type="SAM" id="MobiDB-lite"/>
    </source>
</evidence>